<evidence type="ECO:0000256" key="2">
    <source>
        <dbReference type="ARBA" id="ARBA00022448"/>
    </source>
</evidence>
<evidence type="ECO:0000256" key="1">
    <source>
        <dbReference type="ARBA" id="ARBA00004141"/>
    </source>
</evidence>
<keyword evidence="5 6" id="KW-0472">Membrane</keyword>
<evidence type="ECO:0000259" key="7">
    <source>
        <dbReference type="PROSITE" id="PS50928"/>
    </source>
</evidence>
<gene>
    <name evidence="8" type="primary">yehY</name>
    <name evidence="8" type="ORF">NCTC11862_00638</name>
</gene>
<dbReference type="STRING" id="35756.GCA_001044155_00974"/>
<evidence type="ECO:0000313" key="8">
    <source>
        <dbReference type="EMBL" id="STC68862.1"/>
    </source>
</evidence>
<evidence type="ECO:0000256" key="6">
    <source>
        <dbReference type="RuleBase" id="RU363032"/>
    </source>
</evidence>
<proteinExistence type="inferred from homology"/>
<feature type="transmembrane region" description="Helical" evidence="6">
    <location>
        <begin position="20"/>
        <end position="40"/>
    </location>
</feature>
<protein>
    <submittedName>
        <fullName evidence="8">ABC transporter, permease protein</fullName>
    </submittedName>
</protein>
<dbReference type="PROSITE" id="PS50928">
    <property type="entry name" value="ABC_TM1"/>
    <property type="match status" value="1"/>
</dbReference>
<keyword evidence="3 6" id="KW-0812">Transmembrane</keyword>
<dbReference type="RefSeq" id="WP_018581004.1">
    <property type="nucleotide sequence ID" value="NZ_LDYD01000005.1"/>
</dbReference>
<dbReference type="Proteomes" id="UP000254467">
    <property type="component" value="Unassembled WGS sequence"/>
</dbReference>
<evidence type="ECO:0000256" key="4">
    <source>
        <dbReference type="ARBA" id="ARBA00022989"/>
    </source>
</evidence>
<dbReference type="PANTHER" id="PTHR30177:SF4">
    <property type="entry name" value="OSMOPROTECTANT IMPORT PERMEASE PROTEIN OSMW"/>
    <property type="match status" value="1"/>
</dbReference>
<dbReference type="OrthoDB" id="3233284at2"/>
<comment type="subcellular location">
    <subcellularLocation>
        <location evidence="6">Cell membrane</location>
        <topology evidence="6">Multi-pass membrane protein</topology>
    </subcellularLocation>
    <subcellularLocation>
        <location evidence="1">Membrane</location>
        <topology evidence="1">Multi-pass membrane protein</topology>
    </subcellularLocation>
</comment>
<dbReference type="GO" id="GO:0031460">
    <property type="term" value="P:glycine betaine transport"/>
    <property type="evidence" value="ECO:0007669"/>
    <property type="project" value="TreeGrafter"/>
</dbReference>
<feature type="transmembrane region" description="Helical" evidence="6">
    <location>
        <begin position="181"/>
        <end position="207"/>
    </location>
</feature>
<feature type="transmembrane region" description="Helical" evidence="6">
    <location>
        <begin position="52"/>
        <end position="74"/>
    </location>
</feature>
<dbReference type="Gene3D" id="1.10.3720.10">
    <property type="entry name" value="MetI-like"/>
    <property type="match status" value="1"/>
</dbReference>
<dbReference type="InterPro" id="IPR051204">
    <property type="entry name" value="ABC_transp_perm/SBD"/>
</dbReference>
<keyword evidence="4 6" id="KW-1133">Transmembrane helix</keyword>
<accession>A0A376CKS2</accession>
<evidence type="ECO:0000256" key="3">
    <source>
        <dbReference type="ARBA" id="ARBA00022692"/>
    </source>
</evidence>
<feature type="transmembrane region" description="Helical" evidence="6">
    <location>
        <begin position="134"/>
        <end position="161"/>
    </location>
</feature>
<dbReference type="InterPro" id="IPR035906">
    <property type="entry name" value="MetI-like_sf"/>
</dbReference>
<keyword evidence="2 6" id="KW-0813">Transport</keyword>
<keyword evidence="9" id="KW-1185">Reference proteome</keyword>
<feature type="transmembrane region" description="Helical" evidence="6">
    <location>
        <begin position="80"/>
        <end position="98"/>
    </location>
</feature>
<dbReference type="Pfam" id="PF00528">
    <property type="entry name" value="BPD_transp_1"/>
    <property type="match status" value="1"/>
</dbReference>
<dbReference type="EMBL" id="UFXQ01000001">
    <property type="protein sequence ID" value="STC68862.1"/>
    <property type="molecule type" value="Genomic_DNA"/>
</dbReference>
<name>A0A376CKS2_9CORY</name>
<feature type="domain" description="ABC transmembrane type-1" evidence="7">
    <location>
        <begin position="17"/>
        <end position="203"/>
    </location>
</feature>
<dbReference type="CDD" id="cd06261">
    <property type="entry name" value="TM_PBP2"/>
    <property type="match status" value="1"/>
</dbReference>
<evidence type="ECO:0000313" key="9">
    <source>
        <dbReference type="Proteomes" id="UP000254467"/>
    </source>
</evidence>
<dbReference type="GO" id="GO:0005886">
    <property type="term" value="C:plasma membrane"/>
    <property type="evidence" value="ECO:0007669"/>
    <property type="project" value="UniProtKB-SubCell"/>
</dbReference>
<dbReference type="SUPFAM" id="SSF161098">
    <property type="entry name" value="MetI-like"/>
    <property type="match status" value="1"/>
</dbReference>
<dbReference type="InterPro" id="IPR000515">
    <property type="entry name" value="MetI-like"/>
</dbReference>
<sequence length="217" mass="23464">MRWDWIGANFPRIWDLTVDHLLLAIPAIAAAFVLALPIGWVAHRYPRVREWVVAATSLLYVIPSLALFIILPLILGTSMLSPINVVVAMTLYGLALQVRSTADAFDTVPDSVRQSAIAMGYATPRRIASVDLPLAGPVILSGLRVVSASTISLISVGALIGVQSLGTLFTEGFQRNFPTQIMAGLIGTVLLAVVVDLVLVIVGKWLMPWTRSRRAAR</sequence>
<reference evidence="8 9" key="1">
    <citation type="submission" date="2018-06" db="EMBL/GenBank/DDBJ databases">
        <authorList>
            <consortium name="Pathogen Informatics"/>
            <person name="Doyle S."/>
        </authorList>
    </citation>
    <scope>NUCLEOTIDE SEQUENCE [LARGE SCALE GENOMIC DNA]</scope>
    <source>
        <strain evidence="8 9">NCTC11862</strain>
    </source>
</reference>
<dbReference type="GO" id="GO:0055085">
    <property type="term" value="P:transmembrane transport"/>
    <property type="evidence" value="ECO:0007669"/>
    <property type="project" value="InterPro"/>
</dbReference>
<evidence type="ECO:0000256" key="5">
    <source>
        <dbReference type="ARBA" id="ARBA00023136"/>
    </source>
</evidence>
<comment type="similarity">
    <text evidence="6">Belongs to the binding-protein-dependent transport system permease family.</text>
</comment>
<organism evidence="8 9">
    <name type="scientific">Corynebacterium pilosum</name>
    <dbReference type="NCBI Taxonomy" id="35756"/>
    <lineage>
        <taxon>Bacteria</taxon>
        <taxon>Bacillati</taxon>
        <taxon>Actinomycetota</taxon>
        <taxon>Actinomycetes</taxon>
        <taxon>Mycobacteriales</taxon>
        <taxon>Corynebacteriaceae</taxon>
        <taxon>Corynebacterium</taxon>
    </lineage>
</organism>
<dbReference type="PANTHER" id="PTHR30177">
    <property type="entry name" value="GLYCINE BETAINE/L-PROLINE TRANSPORT SYSTEM PERMEASE PROTEIN PROW"/>
    <property type="match status" value="1"/>
</dbReference>
<dbReference type="AlphaFoldDB" id="A0A376CKS2"/>